<dbReference type="InParanoid" id="A0A6J1X5K1"/>
<reference evidence="11" key="2">
    <citation type="submission" date="2025-04" db="UniProtKB">
        <authorList>
            <consortium name="RefSeq"/>
        </authorList>
    </citation>
    <scope>IDENTIFICATION</scope>
    <source>
        <tissue evidence="11">Whole adult</tissue>
    </source>
</reference>
<feature type="domain" description="Insulin-like" evidence="8">
    <location>
        <begin position="36"/>
        <end position="123"/>
    </location>
</feature>
<comment type="subunit">
    <text evidence="2">Heterodimer of a B chain and an A chain linked by two disulfide bonds.</text>
</comment>
<dbReference type="PROSITE" id="PS00262">
    <property type="entry name" value="INSULIN"/>
    <property type="match status" value="1"/>
</dbReference>
<dbReference type="GO" id="GO:0005576">
    <property type="term" value="C:extracellular region"/>
    <property type="evidence" value="ECO:0007669"/>
    <property type="project" value="UniProtKB-SubCell"/>
</dbReference>
<feature type="chain" id="PRO_5044639802" evidence="7">
    <location>
        <begin position="22"/>
        <end position="123"/>
    </location>
</feature>
<dbReference type="SMART" id="SM00078">
    <property type="entry name" value="IlGF"/>
    <property type="match status" value="1"/>
</dbReference>
<proteinExistence type="evidence at transcript level"/>
<protein>
    <submittedName>
        <fullName evidence="11">Bombyxin A-1 homolog</fullName>
    </submittedName>
    <submittedName>
        <fullName evidence="9">Insulin-like peptide transcript variant X1</fullName>
    </submittedName>
</protein>
<feature type="signal peptide" evidence="7">
    <location>
        <begin position="1"/>
        <end position="21"/>
    </location>
</feature>
<dbReference type="AlphaFoldDB" id="A0A6J1X5K1"/>
<dbReference type="RefSeq" id="XP_026765225.1">
    <property type="nucleotide sequence ID" value="XM_026909424.2"/>
</dbReference>
<comment type="subcellular location">
    <subcellularLocation>
        <location evidence="6">Secreted</location>
    </subcellularLocation>
</comment>
<dbReference type="InterPro" id="IPR036438">
    <property type="entry name" value="Insulin-like_sf"/>
</dbReference>
<dbReference type="PANTHER" id="PTHR13647">
    <property type="entry name" value="INSULIN-LIKE PEPTIDE 2-RELATED"/>
    <property type="match status" value="1"/>
</dbReference>
<keyword evidence="3" id="KW-0165">Cleavage on pair of basic residues</keyword>
<evidence type="ECO:0000256" key="4">
    <source>
        <dbReference type="ARBA" id="ARBA00022729"/>
    </source>
</evidence>
<dbReference type="Gene3D" id="1.10.100.10">
    <property type="entry name" value="Insulin-like"/>
    <property type="match status" value="1"/>
</dbReference>
<keyword evidence="10" id="KW-1185">Reference proteome</keyword>
<accession>A0A6J1X5K1</accession>
<dbReference type="PRINTS" id="PR00276">
    <property type="entry name" value="INSULINFAMLY"/>
</dbReference>
<evidence type="ECO:0000256" key="7">
    <source>
        <dbReference type="SAM" id="SignalP"/>
    </source>
</evidence>
<dbReference type="Proteomes" id="UP001652740">
    <property type="component" value="Unplaced"/>
</dbReference>
<evidence type="ECO:0000313" key="11">
    <source>
        <dbReference type="RefSeq" id="XP_026765225.1"/>
    </source>
</evidence>
<reference evidence="9" key="1">
    <citation type="submission" date="2023-05" db="EMBL/GenBank/DDBJ databases">
        <authorList>
            <person name="Luo L."/>
        </authorList>
    </citation>
    <scope>NUCLEOTIDE SEQUENCE</scope>
</reference>
<dbReference type="EMBL" id="OQ943365">
    <property type="protein sequence ID" value="WLY76837.1"/>
    <property type="molecule type" value="mRNA"/>
</dbReference>
<dbReference type="InterPro" id="IPR022352">
    <property type="entry name" value="Ins/IGF/rlx"/>
</dbReference>
<dbReference type="Pfam" id="PF00049">
    <property type="entry name" value="Insulin"/>
    <property type="match status" value="1"/>
</dbReference>
<dbReference type="SUPFAM" id="SSF56994">
    <property type="entry name" value="Insulin-like"/>
    <property type="match status" value="1"/>
</dbReference>
<evidence type="ECO:0000313" key="10">
    <source>
        <dbReference type="Proteomes" id="UP001652740"/>
    </source>
</evidence>
<evidence type="ECO:0000313" key="9">
    <source>
        <dbReference type="EMBL" id="WLY76837.1"/>
    </source>
</evidence>
<evidence type="ECO:0000259" key="8">
    <source>
        <dbReference type="SMART" id="SM00078"/>
    </source>
</evidence>
<dbReference type="InterPro" id="IPR022353">
    <property type="entry name" value="Insulin_CS"/>
</dbReference>
<dbReference type="CDD" id="cd04366">
    <property type="entry name" value="IlGF_insulin_bombyxin_like"/>
    <property type="match status" value="1"/>
</dbReference>
<evidence type="ECO:0000256" key="1">
    <source>
        <dbReference type="ARBA" id="ARBA00009034"/>
    </source>
</evidence>
<organism evidence="10 11">
    <name type="scientific">Galleria mellonella</name>
    <name type="common">Greater wax moth</name>
    <dbReference type="NCBI Taxonomy" id="7137"/>
    <lineage>
        <taxon>Eukaryota</taxon>
        <taxon>Metazoa</taxon>
        <taxon>Ecdysozoa</taxon>
        <taxon>Arthropoda</taxon>
        <taxon>Hexapoda</taxon>
        <taxon>Insecta</taxon>
        <taxon>Pterygota</taxon>
        <taxon>Neoptera</taxon>
        <taxon>Endopterygota</taxon>
        <taxon>Lepidoptera</taxon>
        <taxon>Glossata</taxon>
        <taxon>Ditrysia</taxon>
        <taxon>Pyraloidea</taxon>
        <taxon>Pyralidae</taxon>
        <taxon>Galleriinae</taxon>
        <taxon>Galleria</taxon>
    </lineage>
</organism>
<dbReference type="PANTHER" id="PTHR13647:SF4">
    <property type="entry name" value="INSULIN-LIKE PEPTIDE 1-RELATED"/>
    <property type="match status" value="1"/>
</dbReference>
<dbReference type="GO" id="GO:0005179">
    <property type="term" value="F:hormone activity"/>
    <property type="evidence" value="ECO:0007669"/>
    <property type="project" value="InterPro"/>
</dbReference>
<sequence>MRFQPSLTVLIFFATITICCGHIGGNQISLQEVNPQMYCGRTLARTLALLCFDDGGIEKKSEVGTMYRAILSPYYKEQESLDWPWLAPHKARMGLPSRGKRYQGIVSECCDKACSINELLTYC</sequence>
<evidence type="ECO:0000256" key="6">
    <source>
        <dbReference type="RuleBase" id="RU000406"/>
    </source>
</evidence>
<dbReference type="OrthoDB" id="6330326at2759"/>
<keyword evidence="6" id="KW-0964">Secreted</keyword>
<evidence type="ECO:0000256" key="2">
    <source>
        <dbReference type="ARBA" id="ARBA00011207"/>
    </source>
</evidence>
<gene>
    <name evidence="11" type="primary">LOC113523444</name>
</gene>
<dbReference type="GeneID" id="113523444"/>
<dbReference type="InterPro" id="IPR016179">
    <property type="entry name" value="Insulin-like"/>
</dbReference>
<name>A0A6J1X5K1_GALME</name>
<comment type="similarity">
    <text evidence="1 6">Belongs to the insulin family.</text>
</comment>
<dbReference type="KEGG" id="gmw:113523444"/>
<evidence type="ECO:0000256" key="3">
    <source>
        <dbReference type="ARBA" id="ARBA00022685"/>
    </source>
</evidence>
<keyword evidence="5" id="KW-1015">Disulfide bond</keyword>
<keyword evidence="4 7" id="KW-0732">Signal</keyword>
<evidence type="ECO:0000256" key="5">
    <source>
        <dbReference type="ARBA" id="ARBA00023157"/>
    </source>
</evidence>